<evidence type="ECO:0000313" key="2">
    <source>
        <dbReference type="Proteomes" id="UP001379949"/>
    </source>
</evidence>
<gene>
    <name evidence="1" type="ORF">V6242_09975</name>
</gene>
<dbReference type="RefSeq" id="WP_341563670.1">
    <property type="nucleotide sequence ID" value="NZ_JBAKAQ010000003.1"/>
</dbReference>
<dbReference type="Proteomes" id="UP001379949">
    <property type="component" value="Unassembled WGS sequence"/>
</dbReference>
<comment type="caution">
    <text evidence="1">The sequence shown here is derived from an EMBL/GenBank/DDBJ whole genome shotgun (WGS) entry which is preliminary data.</text>
</comment>
<proteinExistence type="predicted"/>
<evidence type="ECO:0000313" key="1">
    <source>
        <dbReference type="EMBL" id="MEL0613477.1"/>
    </source>
</evidence>
<keyword evidence="2" id="KW-1185">Reference proteome</keyword>
<reference evidence="1 2" key="1">
    <citation type="submission" date="2024-02" db="EMBL/GenBank/DDBJ databases">
        <title>Bacteria isolated from the canopy kelp, Nereocystis luetkeana.</title>
        <authorList>
            <person name="Pfister C.A."/>
            <person name="Younker I.T."/>
            <person name="Light S.H."/>
        </authorList>
    </citation>
    <scope>NUCLEOTIDE SEQUENCE [LARGE SCALE GENOMIC DNA]</scope>
    <source>
        <strain evidence="1 2">TI.4.07</strain>
    </source>
</reference>
<name>A0ABU9G4R8_9GAMM</name>
<protein>
    <submittedName>
        <fullName evidence="1">Uncharacterized protein</fullName>
    </submittedName>
</protein>
<dbReference type="EMBL" id="JBAKAR010000006">
    <property type="protein sequence ID" value="MEL0613477.1"/>
    <property type="molecule type" value="Genomic_DNA"/>
</dbReference>
<sequence>MAKAKKKALIFQHSHLLIFVSAFTEGYGQISVRKILAKMLF</sequence>
<organism evidence="1 2">
    <name type="scientific">Marinomonas arenicola</name>
    <dbReference type="NCBI Taxonomy" id="569601"/>
    <lineage>
        <taxon>Bacteria</taxon>
        <taxon>Pseudomonadati</taxon>
        <taxon>Pseudomonadota</taxon>
        <taxon>Gammaproteobacteria</taxon>
        <taxon>Oceanospirillales</taxon>
        <taxon>Oceanospirillaceae</taxon>
        <taxon>Marinomonas</taxon>
    </lineage>
</organism>
<accession>A0ABU9G4R8</accession>